<sequence length="268" mass="28999">MSPTAPDDVNILDRPEVCNAIFHPRSEWGRPADPAKDHLIPVATDTAVGGRFYTLSPEGCNILFFHGNGEIVSDYDDIGPLFNRIGINLLAVDYRGYGRSDGTPTVSAMLADSHPILDYTLNWLAGHGYSGPLVVMGRSLGSAPALELAASRTDAISGLIIESGFAFAAPLLHLLGVDVERIGFKEQQGFRNIDKIAQYAGPTLIIHAQHDHIIPYADGKALYEASAGIRKRLLRIDGADHNDLFFVGMTQYLQAIADFLQEVAGASR</sequence>
<evidence type="ECO:0000259" key="1">
    <source>
        <dbReference type="Pfam" id="PF12146"/>
    </source>
</evidence>
<name>A0AA41R6M4_9BACT</name>
<reference evidence="2" key="1">
    <citation type="submission" date="2022-04" db="EMBL/GenBank/DDBJ databases">
        <title>Desulfatitalea alkaliphila sp. nov., a novel anaerobic sulfate-reducing bacterium isolated from terrestrial mud volcano, Taman Peninsula, Russia.</title>
        <authorList>
            <person name="Khomyakova M.A."/>
            <person name="Merkel A.Y."/>
            <person name="Slobodkin A.I."/>
        </authorList>
    </citation>
    <scope>NUCLEOTIDE SEQUENCE</scope>
    <source>
        <strain evidence="2">M08but</strain>
    </source>
</reference>
<comment type="caution">
    <text evidence="2">The sequence shown here is derived from an EMBL/GenBank/DDBJ whole genome shotgun (WGS) entry which is preliminary data.</text>
</comment>
<dbReference type="GO" id="GO:0016787">
    <property type="term" value="F:hydrolase activity"/>
    <property type="evidence" value="ECO:0007669"/>
    <property type="project" value="UniProtKB-KW"/>
</dbReference>
<dbReference type="RefSeq" id="WP_246903796.1">
    <property type="nucleotide sequence ID" value="NZ_JALJRB010000004.1"/>
</dbReference>
<gene>
    <name evidence="2" type="ORF">MRX98_05640</name>
</gene>
<dbReference type="EMBL" id="JALJRB010000004">
    <property type="protein sequence ID" value="MCJ8500048.1"/>
    <property type="molecule type" value="Genomic_DNA"/>
</dbReference>
<proteinExistence type="predicted"/>
<accession>A0AA41R6M4</accession>
<dbReference type="InterPro" id="IPR029058">
    <property type="entry name" value="AB_hydrolase_fold"/>
</dbReference>
<dbReference type="Gene3D" id="3.40.50.1820">
    <property type="entry name" value="alpha/beta hydrolase"/>
    <property type="match status" value="1"/>
</dbReference>
<evidence type="ECO:0000313" key="2">
    <source>
        <dbReference type="EMBL" id="MCJ8500048.1"/>
    </source>
</evidence>
<evidence type="ECO:0000313" key="3">
    <source>
        <dbReference type="Proteomes" id="UP001165427"/>
    </source>
</evidence>
<dbReference type="Pfam" id="PF12146">
    <property type="entry name" value="Hydrolase_4"/>
    <property type="match status" value="1"/>
</dbReference>
<feature type="domain" description="Serine aminopeptidase S33" evidence="1">
    <location>
        <begin position="62"/>
        <end position="164"/>
    </location>
</feature>
<dbReference type="AlphaFoldDB" id="A0AA41R6M4"/>
<keyword evidence="3" id="KW-1185">Reference proteome</keyword>
<dbReference type="SUPFAM" id="SSF53474">
    <property type="entry name" value="alpha/beta-Hydrolases"/>
    <property type="match status" value="1"/>
</dbReference>
<keyword evidence="2" id="KW-0378">Hydrolase</keyword>
<protein>
    <submittedName>
        <fullName evidence="2">Alpha/beta hydrolase</fullName>
    </submittedName>
</protein>
<dbReference type="InterPro" id="IPR022742">
    <property type="entry name" value="Hydrolase_4"/>
</dbReference>
<dbReference type="PANTHER" id="PTHR12277">
    <property type="entry name" value="ALPHA/BETA HYDROLASE DOMAIN-CONTAINING PROTEIN"/>
    <property type="match status" value="1"/>
</dbReference>
<dbReference type="PANTHER" id="PTHR12277:SF81">
    <property type="entry name" value="PROTEIN ABHD13"/>
    <property type="match status" value="1"/>
</dbReference>
<organism evidence="2 3">
    <name type="scientific">Desulfatitalea alkaliphila</name>
    <dbReference type="NCBI Taxonomy" id="2929485"/>
    <lineage>
        <taxon>Bacteria</taxon>
        <taxon>Pseudomonadati</taxon>
        <taxon>Thermodesulfobacteriota</taxon>
        <taxon>Desulfobacteria</taxon>
        <taxon>Desulfobacterales</taxon>
        <taxon>Desulfosarcinaceae</taxon>
        <taxon>Desulfatitalea</taxon>
    </lineage>
</organism>
<dbReference type="Proteomes" id="UP001165427">
    <property type="component" value="Unassembled WGS sequence"/>
</dbReference>